<dbReference type="GO" id="GO:0004555">
    <property type="term" value="F:alpha,alpha-trehalase activity"/>
    <property type="evidence" value="ECO:0007669"/>
    <property type="project" value="UniProtKB-EC"/>
</dbReference>
<evidence type="ECO:0000256" key="1">
    <source>
        <dbReference type="ARBA" id="ARBA00005615"/>
    </source>
</evidence>
<evidence type="ECO:0000313" key="5">
    <source>
        <dbReference type="Proteomes" id="UP001151516"/>
    </source>
</evidence>
<protein>
    <recommendedName>
        <fullName evidence="2">Trehalase</fullName>
        <ecNumber evidence="2">3.2.1.28</ecNumber>
    </recommendedName>
    <alternativeName>
        <fullName evidence="2">Alpha-trehalose glucohydrolase</fullName>
    </alternativeName>
</protein>
<dbReference type="SUPFAM" id="SSF48208">
    <property type="entry name" value="Six-hairpin glycosidases"/>
    <property type="match status" value="1"/>
</dbReference>
<name>A0A9W8GLW6_9FUNG</name>
<dbReference type="InterPro" id="IPR008928">
    <property type="entry name" value="6-hairpin_glycosidase_sf"/>
</dbReference>
<dbReference type="GO" id="GO:0005993">
    <property type="term" value="P:trehalose catabolic process"/>
    <property type="evidence" value="ECO:0007669"/>
    <property type="project" value="TreeGrafter"/>
</dbReference>
<evidence type="ECO:0000313" key="4">
    <source>
        <dbReference type="EMBL" id="KAJ2690367.1"/>
    </source>
</evidence>
<proteinExistence type="inferred from homology"/>
<gene>
    <name evidence="4" type="ORF">IWW39_000766</name>
</gene>
<dbReference type="OrthoDB" id="3542292at2759"/>
<comment type="similarity">
    <text evidence="1 2">Belongs to the glycosyl hydrolase 37 family.</text>
</comment>
<dbReference type="InterPro" id="IPR012341">
    <property type="entry name" value="6hp_glycosidase-like_sf"/>
</dbReference>
<comment type="caution">
    <text evidence="4">The sequence shown here is derived from an EMBL/GenBank/DDBJ whole genome shotgun (WGS) entry which is preliminary data.</text>
</comment>
<keyword evidence="5" id="KW-1185">Reference proteome</keyword>
<dbReference type="InterPro" id="IPR001661">
    <property type="entry name" value="Glyco_hydro_37"/>
</dbReference>
<dbReference type="EMBL" id="JANBTX010000012">
    <property type="protein sequence ID" value="KAJ2690367.1"/>
    <property type="molecule type" value="Genomic_DNA"/>
</dbReference>
<dbReference type="PANTHER" id="PTHR23403:SF1">
    <property type="entry name" value="TREHALASE"/>
    <property type="match status" value="1"/>
</dbReference>
<feature type="chain" id="PRO_5040770461" description="Trehalase" evidence="3">
    <location>
        <begin position="21"/>
        <end position="903"/>
    </location>
</feature>
<sequence length="903" mass="99935">MKLLVNQGLALVWTAATVLGAVVADPYSAPRVTFQDLRLKQKLCSHPLYCDGPILRRIQLGGVFDSDKTFVDMPTRKPVKQVVEAFNQLPANATRDDLAKFVSDNFHPAGSDIKQAELDDWTDDPPFLRGIADPVLRGYGMALHNQWKGLARQRNTDFLCDGCETSLLPIKNTFVVGGGNSTREPRYWDTYYIVIGLVKSGLTSTAKGMMQNLLDLVGIYGFVPTGGRIYYTDRSEPPLLALMVKNYYEATLDLEFVARALPMIKAEHKYWDTYRSVNVTYTRGYNTSSSLGRRQSDQFQTVTSKTTMFGPSLFQTAVQTASGDGSDNEGYLRPESYSADYTTFKTQFAAANLFSTAIPTDNLYAATEAGTAPSVQYASLETAMAGPSLFSTSLRRRNVMMPDTNPFTAFTKDELSILGSININSTIAANLNSIMYQVEVAIANFTILVNNNTETTESKYYRRLASERRQTLMDLAYNPSTGLFSDFHLTSGKQTDIWSVNSLWPYWAFGDSLPAESAQKAMDSISKLHERFSGGLPNTLFNTSLNWDYPKVQPPLQLMVVKSVTGLLQNTDLSKRSTDASSGFAVSLVQNSIDAAFCNWYTTGGDVPGVLNQYEGATAGSTGMNFEFYTLGADGDITTTTSTEGQGDYTWTNGVMVWLMGQFSSQVTTPTCPNIELNLVRNTTETPLPPVATTLHTPAILPAFWDTPGDLSFNRHITYSPTNPQALADSVSALALHSPHNDENTKLLFNKRDGNLKTKAPNAFMLFRLSVVKSLKGTKMSANEINMDISRRWNSFSESHKNSYKALSRKMQNKLDLMNRRVTRRAKSIDKVQIVVPNVFCSSVDTRIFSSQAPEYTEESVAVLWASALILDPSSIISFQPDKSGNGILYPNQLQVPYTNLNQ</sequence>
<dbReference type="EC" id="3.2.1.28" evidence="2"/>
<keyword evidence="3" id="KW-0732">Signal</keyword>
<dbReference type="Proteomes" id="UP001151516">
    <property type="component" value="Unassembled WGS sequence"/>
</dbReference>
<keyword evidence="2" id="KW-0326">Glycosidase</keyword>
<dbReference type="Pfam" id="PF01204">
    <property type="entry name" value="Trehalase"/>
    <property type="match status" value="2"/>
</dbReference>
<dbReference type="AlphaFoldDB" id="A0A9W8GLW6"/>
<evidence type="ECO:0000256" key="2">
    <source>
        <dbReference type="RuleBase" id="RU361180"/>
    </source>
</evidence>
<dbReference type="SUPFAM" id="SSF47095">
    <property type="entry name" value="HMG-box"/>
    <property type="match status" value="1"/>
</dbReference>
<feature type="signal peptide" evidence="3">
    <location>
        <begin position="1"/>
        <end position="20"/>
    </location>
</feature>
<dbReference type="InterPro" id="IPR036910">
    <property type="entry name" value="HMG_box_dom_sf"/>
</dbReference>
<evidence type="ECO:0000256" key="3">
    <source>
        <dbReference type="SAM" id="SignalP"/>
    </source>
</evidence>
<dbReference type="PANTHER" id="PTHR23403">
    <property type="entry name" value="TREHALASE"/>
    <property type="match status" value="1"/>
</dbReference>
<comment type="catalytic activity">
    <reaction evidence="2">
        <text>alpha,alpha-trehalose + H2O = alpha-D-glucose + beta-D-glucose</text>
        <dbReference type="Rhea" id="RHEA:32675"/>
        <dbReference type="ChEBI" id="CHEBI:15377"/>
        <dbReference type="ChEBI" id="CHEBI:15903"/>
        <dbReference type="ChEBI" id="CHEBI:16551"/>
        <dbReference type="ChEBI" id="CHEBI:17925"/>
        <dbReference type="EC" id="3.2.1.28"/>
    </reaction>
</comment>
<accession>A0A9W8GLW6</accession>
<reference evidence="4" key="1">
    <citation type="submission" date="2022-07" db="EMBL/GenBank/DDBJ databases">
        <title>Phylogenomic reconstructions and comparative analyses of Kickxellomycotina fungi.</title>
        <authorList>
            <person name="Reynolds N.K."/>
            <person name="Stajich J.E."/>
            <person name="Barry K."/>
            <person name="Grigoriev I.V."/>
            <person name="Crous P."/>
            <person name="Smith M.E."/>
        </authorList>
    </citation>
    <scope>NUCLEOTIDE SEQUENCE</scope>
    <source>
        <strain evidence="4">CBS 109367</strain>
    </source>
</reference>
<dbReference type="PRINTS" id="PR00744">
    <property type="entry name" value="GLHYDRLASE37"/>
</dbReference>
<keyword evidence="2" id="KW-0378">Hydrolase</keyword>
<organism evidence="4 5">
    <name type="scientific">Coemansia spiralis</name>
    <dbReference type="NCBI Taxonomy" id="417178"/>
    <lineage>
        <taxon>Eukaryota</taxon>
        <taxon>Fungi</taxon>
        <taxon>Fungi incertae sedis</taxon>
        <taxon>Zoopagomycota</taxon>
        <taxon>Kickxellomycotina</taxon>
        <taxon>Kickxellomycetes</taxon>
        <taxon>Kickxellales</taxon>
        <taxon>Kickxellaceae</taxon>
        <taxon>Coemansia</taxon>
    </lineage>
</organism>
<dbReference type="Gene3D" id="1.50.10.10">
    <property type="match status" value="1"/>
</dbReference>
<dbReference type="Gene3D" id="1.10.30.10">
    <property type="entry name" value="High mobility group box domain"/>
    <property type="match status" value="1"/>
</dbReference>